<feature type="compositionally biased region" description="Low complexity" evidence="1">
    <location>
        <begin position="13"/>
        <end position="26"/>
    </location>
</feature>
<protein>
    <recommendedName>
        <fullName evidence="4">DH domain-containing protein</fullName>
    </recommendedName>
</protein>
<feature type="compositionally biased region" description="Polar residues" evidence="1">
    <location>
        <begin position="1"/>
        <end position="12"/>
    </location>
</feature>
<feature type="region of interest" description="Disordered" evidence="1">
    <location>
        <begin position="1"/>
        <end position="26"/>
    </location>
</feature>
<accession>A0A9P6QDI3</accession>
<evidence type="ECO:0000313" key="3">
    <source>
        <dbReference type="Proteomes" id="UP000726737"/>
    </source>
</evidence>
<feature type="compositionally biased region" description="Polar residues" evidence="1">
    <location>
        <begin position="199"/>
        <end position="209"/>
    </location>
</feature>
<feature type="compositionally biased region" description="Polar residues" evidence="1">
    <location>
        <begin position="215"/>
        <end position="225"/>
    </location>
</feature>
<sequence>MSSTSPAGGNTFSEVSSASGSAPSTPAHLRPFTSMSITELVISEAHYLTTIDRVANALTQVADKAAATGRKESMTMHALTERWFEIIRMHSKFHDNIVAVGEDLREIAALMNGLNSEHSFAEWDSALRQPFEHLSTYAEWLLRIDPQSKFCKDYRSHLNGLIYKIRMVTEANQHPRNMLRRLSTMARGVIKRRSSVQFLTHSPTSNPGTPITPKTPISASSNISNGTSMTDKLEIHAMTSMSNISTDSLPMAQTVRSLEIATNYYMDDATTDLASPRDRKYGQIHEKDLPATPSAGSDADEPSTPIADTFLSAASSKQLQHCASAASDVSCMGTLVSVAPSPSTSSSSVYSKSESLQSTSLTREKFLSDMDARKATLRVGASQTIQAKAESLQSPTFKPRFSNDNVRKVSATKKEANNKPPVKSLISFWEQVSDPLDA</sequence>
<evidence type="ECO:0008006" key="4">
    <source>
        <dbReference type="Google" id="ProtNLM"/>
    </source>
</evidence>
<comment type="caution">
    <text evidence="2">The sequence shown here is derived from an EMBL/GenBank/DDBJ whole genome shotgun (WGS) entry which is preliminary data.</text>
</comment>
<organism evidence="2 3">
    <name type="scientific">Mortierella polycephala</name>
    <dbReference type="NCBI Taxonomy" id="41804"/>
    <lineage>
        <taxon>Eukaryota</taxon>
        <taxon>Fungi</taxon>
        <taxon>Fungi incertae sedis</taxon>
        <taxon>Mucoromycota</taxon>
        <taxon>Mortierellomycotina</taxon>
        <taxon>Mortierellomycetes</taxon>
        <taxon>Mortierellales</taxon>
        <taxon>Mortierellaceae</taxon>
        <taxon>Mortierella</taxon>
    </lineage>
</organism>
<dbReference type="AlphaFoldDB" id="A0A9P6QDI3"/>
<dbReference type="OrthoDB" id="2444997at2759"/>
<evidence type="ECO:0000256" key="1">
    <source>
        <dbReference type="SAM" id="MobiDB-lite"/>
    </source>
</evidence>
<gene>
    <name evidence="2" type="ORF">BG011_008620</name>
</gene>
<dbReference type="EMBL" id="JAAAJA010000072">
    <property type="protein sequence ID" value="KAG0263556.1"/>
    <property type="molecule type" value="Genomic_DNA"/>
</dbReference>
<name>A0A9P6QDI3_9FUNG</name>
<evidence type="ECO:0000313" key="2">
    <source>
        <dbReference type="EMBL" id="KAG0263556.1"/>
    </source>
</evidence>
<dbReference type="Proteomes" id="UP000726737">
    <property type="component" value="Unassembled WGS sequence"/>
</dbReference>
<keyword evidence="3" id="KW-1185">Reference proteome</keyword>
<feature type="region of interest" description="Disordered" evidence="1">
    <location>
        <begin position="199"/>
        <end position="225"/>
    </location>
</feature>
<proteinExistence type="predicted"/>
<reference evidence="2" key="1">
    <citation type="journal article" date="2020" name="Fungal Divers.">
        <title>Resolving the Mortierellaceae phylogeny through synthesis of multi-gene phylogenetics and phylogenomics.</title>
        <authorList>
            <person name="Vandepol N."/>
            <person name="Liber J."/>
            <person name="Desiro A."/>
            <person name="Na H."/>
            <person name="Kennedy M."/>
            <person name="Barry K."/>
            <person name="Grigoriev I.V."/>
            <person name="Miller A.N."/>
            <person name="O'Donnell K."/>
            <person name="Stajich J.E."/>
            <person name="Bonito G."/>
        </authorList>
    </citation>
    <scope>NUCLEOTIDE SEQUENCE</scope>
    <source>
        <strain evidence="2">KOD948</strain>
    </source>
</reference>